<evidence type="ECO:0000256" key="5">
    <source>
        <dbReference type="ARBA" id="ARBA00023136"/>
    </source>
</evidence>
<evidence type="ECO:0000256" key="4">
    <source>
        <dbReference type="ARBA" id="ARBA00022989"/>
    </source>
</evidence>
<keyword evidence="5 7" id="KW-0472">Membrane</keyword>
<feature type="transmembrane region" description="Helical" evidence="7">
    <location>
        <begin position="28"/>
        <end position="53"/>
    </location>
</feature>
<evidence type="ECO:0000259" key="8">
    <source>
        <dbReference type="PROSITE" id="PS50262"/>
    </source>
</evidence>
<evidence type="ECO:0000256" key="6">
    <source>
        <dbReference type="ARBA" id="ARBA00023224"/>
    </source>
</evidence>
<keyword evidence="2 7" id="KW-0812">Transmembrane</keyword>
<dbReference type="PRINTS" id="PR00245">
    <property type="entry name" value="OLFACTORYR"/>
</dbReference>
<dbReference type="PROSITE" id="PS50262">
    <property type="entry name" value="G_PROTEIN_RECEP_F1_2"/>
    <property type="match status" value="1"/>
</dbReference>
<name>A0A8C4QIS4_EPTBU</name>
<dbReference type="Pfam" id="PF13853">
    <property type="entry name" value="7tm_4"/>
    <property type="match status" value="1"/>
</dbReference>
<dbReference type="Ensembl" id="ENSEBUT00000016693.1">
    <property type="protein sequence ID" value="ENSEBUP00000016117.1"/>
    <property type="gene ID" value="ENSEBUG00000010134.1"/>
</dbReference>
<dbReference type="GO" id="GO:0005886">
    <property type="term" value="C:plasma membrane"/>
    <property type="evidence" value="ECO:0007669"/>
    <property type="project" value="TreeGrafter"/>
</dbReference>
<protein>
    <recommendedName>
        <fullName evidence="8">G-protein coupled receptors family 1 profile domain-containing protein</fullName>
    </recommendedName>
</protein>
<reference evidence="9" key="1">
    <citation type="submission" date="2025-08" db="UniProtKB">
        <authorList>
            <consortium name="Ensembl"/>
        </authorList>
    </citation>
    <scope>IDENTIFICATION</scope>
</reference>
<evidence type="ECO:0000256" key="1">
    <source>
        <dbReference type="ARBA" id="ARBA00004141"/>
    </source>
</evidence>
<feature type="transmembrane region" description="Helical" evidence="7">
    <location>
        <begin position="199"/>
        <end position="222"/>
    </location>
</feature>
<reference evidence="9" key="2">
    <citation type="submission" date="2025-09" db="UniProtKB">
        <authorList>
            <consortium name="Ensembl"/>
        </authorList>
    </citation>
    <scope>IDENTIFICATION</scope>
</reference>
<feature type="transmembrane region" description="Helical" evidence="7">
    <location>
        <begin position="144"/>
        <end position="164"/>
    </location>
</feature>
<feature type="transmembrane region" description="Helical" evidence="7">
    <location>
        <begin position="270"/>
        <end position="290"/>
    </location>
</feature>
<proteinExistence type="predicted"/>
<dbReference type="InterPro" id="IPR050402">
    <property type="entry name" value="OR51/52/56-like"/>
</dbReference>
<evidence type="ECO:0000256" key="3">
    <source>
        <dbReference type="ARBA" id="ARBA00022725"/>
    </source>
</evidence>
<feature type="transmembrane region" description="Helical" evidence="7">
    <location>
        <begin position="94"/>
        <end position="119"/>
    </location>
</feature>
<evidence type="ECO:0000256" key="7">
    <source>
        <dbReference type="SAM" id="Phobius"/>
    </source>
</evidence>
<dbReference type="GeneTree" id="ENSGT00930000152706"/>
<dbReference type="SUPFAM" id="SSF81321">
    <property type="entry name" value="Family A G protein-coupled receptor-like"/>
    <property type="match status" value="1"/>
</dbReference>
<dbReference type="InterPro" id="IPR017452">
    <property type="entry name" value="GPCR_Rhodpsn_7TM"/>
</dbReference>
<keyword evidence="4 7" id="KW-1133">Transmembrane helix</keyword>
<keyword evidence="3" id="KW-0716">Sensory transduction</keyword>
<organism evidence="9 10">
    <name type="scientific">Eptatretus burgeri</name>
    <name type="common">Inshore hagfish</name>
    <dbReference type="NCBI Taxonomy" id="7764"/>
    <lineage>
        <taxon>Eukaryota</taxon>
        <taxon>Metazoa</taxon>
        <taxon>Chordata</taxon>
        <taxon>Craniata</taxon>
        <taxon>Vertebrata</taxon>
        <taxon>Cyclostomata</taxon>
        <taxon>Myxini</taxon>
        <taxon>Myxiniformes</taxon>
        <taxon>Myxinidae</taxon>
        <taxon>Eptatretinae</taxon>
        <taxon>Eptatretus</taxon>
    </lineage>
</organism>
<sequence length="383" mass="43624">MLTPAPFSWPTFVTLDASSFPRDGPWRVATYFLLVLVPLIVLLNITVLTACALSRFHKPMVVYISFSTVADTLWTLLCVGMFVNGLLAGQQRLMFYKCLVQLFCIELLYIEQGVMLLLIDIDRFWAIFWPYSYTTQMARKRKSLYIVGLATILPVLIISSYPVMVSALSFCVKEVIIADVFCFMDQVLVAACGRTQLPAVMMMCVWLFVDIITATSIIYSTVKILRMFRHNRQAMYTCGTQVMAFAVRFSFATMVFVTNNVNFQNTAFRFMLYLTSMMSPPVANPLIYGLRIKEIRQPLKRHLKIVIYITVNSIVIYITVNCEINTSLYISHLKNVIYITVNCLLISITINCEIQTSIPSIIADVQWGKNGQSLKYENSSVDE</sequence>
<evidence type="ECO:0000256" key="2">
    <source>
        <dbReference type="ARBA" id="ARBA00022692"/>
    </source>
</evidence>
<dbReference type="Gene3D" id="1.20.1070.10">
    <property type="entry name" value="Rhodopsin 7-helix transmembrane proteins"/>
    <property type="match status" value="1"/>
</dbReference>
<dbReference type="InterPro" id="IPR000725">
    <property type="entry name" value="Olfact_rcpt"/>
</dbReference>
<comment type="subcellular location">
    <subcellularLocation>
        <location evidence="1">Membrane</location>
        <topology evidence="1">Multi-pass membrane protein</topology>
    </subcellularLocation>
</comment>
<dbReference type="PANTHER" id="PTHR26450">
    <property type="entry name" value="OLFACTORY RECEPTOR 56B1-RELATED"/>
    <property type="match status" value="1"/>
</dbReference>
<feature type="transmembrane region" description="Helical" evidence="7">
    <location>
        <begin position="302"/>
        <end position="320"/>
    </location>
</feature>
<dbReference type="GO" id="GO:0004984">
    <property type="term" value="F:olfactory receptor activity"/>
    <property type="evidence" value="ECO:0007669"/>
    <property type="project" value="InterPro"/>
</dbReference>
<feature type="transmembrane region" description="Helical" evidence="7">
    <location>
        <begin position="234"/>
        <end position="258"/>
    </location>
</feature>
<evidence type="ECO:0000313" key="10">
    <source>
        <dbReference type="Proteomes" id="UP000694388"/>
    </source>
</evidence>
<dbReference type="Proteomes" id="UP000694388">
    <property type="component" value="Unplaced"/>
</dbReference>
<feature type="transmembrane region" description="Helical" evidence="7">
    <location>
        <begin position="60"/>
        <end position="82"/>
    </location>
</feature>
<keyword evidence="3" id="KW-0552">Olfaction</keyword>
<dbReference type="AlphaFoldDB" id="A0A8C4QIS4"/>
<keyword evidence="6" id="KW-0807">Transducer</keyword>
<dbReference type="GO" id="GO:0007186">
    <property type="term" value="P:G protein-coupled receptor signaling pathway"/>
    <property type="evidence" value="ECO:0007669"/>
    <property type="project" value="InterPro"/>
</dbReference>
<keyword evidence="10" id="KW-1185">Reference proteome</keyword>
<evidence type="ECO:0000313" key="9">
    <source>
        <dbReference type="Ensembl" id="ENSEBUP00000016117.1"/>
    </source>
</evidence>
<feature type="domain" description="G-protein coupled receptors family 1 profile" evidence="8">
    <location>
        <begin position="43"/>
        <end position="288"/>
    </location>
</feature>
<accession>A0A8C4QIS4</accession>